<organism evidence="2 3">
    <name type="scientific">Ferviditalea candida</name>
    <dbReference type="NCBI Taxonomy" id="3108399"/>
    <lineage>
        <taxon>Bacteria</taxon>
        <taxon>Bacillati</taxon>
        <taxon>Bacillota</taxon>
        <taxon>Bacilli</taxon>
        <taxon>Bacillales</taxon>
        <taxon>Paenibacillaceae</taxon>
        <taxon>Ferviditalea</taxon>
    </lineage>
</organism>
<dbReference type="GO" id="GO:0016740">
    <property type="term" value="F:transferase activity"/>
    <property type="evidence" value="ECO:0007669"/>
    <property type="project" value="UniProtKB-KW"/>
</dbReference>
<evidence type="ECO:0000313" key="2">
    <source>
        <dbReference type="EMBL" id="MEB3100094.1"/>
    </source>
</evidence>
<dbReference type="PANTHER" id="PTHR48207">
    <property type="entry name" value="SUCCINATE--HYDROXYMETHYLGLUTARATE COA-TRANSFERASE"/>
    <property type="match status" value="1"/>
</dbReference>
<dbReference type="EC" id="2.8.3.-" evidence="2"/>
<protein>
    <submittedName>
        <fullName evidence="2">CoA transferase</fullName>
        <ecNumber evidence="2">2.8.3.-</ecNumber>
    </submittedName>
</protein>
<name>A0ABU5ZC60_9BACL</name>
<evidence type="ECO:0000256" key="1">
    <source>
        <dbReference type="ARBA" id="ARBA00022679"/>
    </source>
</evidence>
<dbReference type="Pfam" id="PF02515">
    <property type="entry name" value="CoA_transf_3"/>
    <property type="match status" value="1"/>
</dbReference>
<dbReference type="Proteomes" id="UP001310386">
    <property type="component" value="Unassembled WGS sequence"/>
</dbReference>
<comment type="caution">
    <text evidence="2">The sequence shown here is derived from an EMBL/GenBank/DDBJ whole genome shotgun (WGS) entry which is preliminary data.</text>
</comment>
<dbReference type="RefSeq" id="WP_371752209.1">
    <property type="nucleotide sequence ID" value="NZ_JAYJLD010000001.1"/>
</dbReference>
<dbReference type="Gene3D" id="3.30.1540.10">
    <property type="entry name" value="formyl-coa transferase, domain 3"/>
    <property type="match status" value="1"/>
</dbReference>
<dbReference type="EMBL" id="JAYJLD010000001">
    <property type="protein sequence ID" value="MEB3100094.1"/>
    <property type="molecule type" value="Genomic_DNA"/>
</dbReference>
<sequence length="394" mass="42984">MKKALEGVRILDLTRVLAGPYASMVLSDLGAEIIKIETPGSGDDSRGYGPFLNGESGYFMSVNRNKKSLTLNLKTEEGKQIFFELLKDADVIMENFRPGTMEKLGLAYEELEKANPGIIYAACSGFGHSGPYSQKAAYDIIVQAMSGMMSITGTPGGPPTRTGASIGDITAGLFTAIGILSALFHRMQTGQGQKVDVAMLDGQVAILENAVARYFATGKSPEPIGNRHPSITPFSVFSASDGYLIIAAGNDYLWSKWCEAVDRIDLEEDPRFKTNSDRTEHWEQLETIMNDVIGTKTVEEWLELFERNGIPSGPINNLEKVVQHPQVLAREMIVYQDHPVAGRVMMPGIPIKLSKTPGEITAPAPLLGEHTQSILTNLGYTDDEICRLKELGVI</sequence>
<dbReference type="Gene3D" id="3.40.50.10540">
    <property type="entry name" value="Crotonobetainyl-coa:carnitine coa-transferase, domain 1"/>
    <property type="match status" value="1"/>
</dbReference>
<dbReference type="InterPro" id="IPR044855">
    <property type="entry name" value="CoA-Trfase_III_dom3_sf"/>
</dbReference>
<keyword evidence="1 2" id="KW-0808">Transferase</keyword>
<dbReference type="InterPro" id="IPR023606">
    <property type="entry name" value="CoA-Trfase_III_dom_1_sf"/>
</dbReference>
<dbReference type="SUPFAM" id="SSF89796">
    <property type="entry name" value="CoA-transferase family III (CaiB/BaiF)"/>
    <property type="match status" value="1"/>
</dbReference>
<keyword evidence="3" id="KW-1185">Reference proteome</keyword>
<evidence type="ECO:0000313" key="3">
    <source>
        <dbReference type="Proteomes" id="UP001310386"/>
    </source>
</evidence>
<accession>A0ABU5ZC60</accession>
<dbReference type="InterPro" id="IPR050483">
    <property type="entry name" value="CoA-transferase_III_domain"/>
</dbReference>
<proteinExistence type="predicted"/>
<reference evidence="2" key="1">
    <citation type="submission" date="2023-12" db="EMBL/GenBank/DDBJ databases">
        <title>Fervidustalea candida gen. nov., sp. nov., a novel member of the family Paenibacillaceae isolated from a geothermal area.</title>
        <authorList>
            <person name="Li W.-J."/>
            <person name="Jiao J.-Y."/>
            <person name="Chen Y."/>
        </authorList>
    </citation>
    <scope>NUCLEOTIDE SEQUENCE</scope>
    <source>
        <strain evidence="2">SYSU GA230002</strain>
    </source>
</reference>
<dbReference type="InterPro" id="IPR003673">
    <property type="entry name" value="CoA-Trfase_fam_III"/>
</dbReference>
<gene>
    <name evidence="2" type="ORF">VF724_00230</name>
</gene>
<dbReference type="PANTHER" id="PTHR48207:SF3">
    <property type="entry name" value="SUCCINATE--HYDROXYMETHYLGLUTARATE COA-TRANSFERASE"/>
    <property type="match status" value="1"/>
</dbReference>